<sequence>MRAAGSPVPLKLVAQDELESRVLREDAVTTAVTGTAARITARFSGQPDDLGPRAPGRVRRPARRIRGPCTRRCTRSCGPRSLGT</sequence>
<accession>A0ABN2QFW4</accession>
<gene>
    <name evidence="1" type="ORF">GCM10009754_20500</name>
</gene>
<dbReference type="Proteomes" id="UP001501116">
    <property type="component" value="Unassembled WGS sequence"/>
</dbReference>
<name>A0ABN2QFW4_9PSEU</name>
<organism evidence="1 2">
    <name type="scientific">Amycolatopsis minnesotensis</name>
    <dbReference type="NCBI Taxonomy" id="337894"/>
    <lineage>
        <taxon>Bacteria</taxon>
        <taxon>Bacillati</taxon>
        <taxon>Actinomycetota</taxon>
        <taxon>Actinomycetes</taxon>
        <taxon>Pseudonocardiales</taxon>
        <taxon>Pseudonocardiaceae</taxon>
        <taxon>Amycolatopsis</taxon>
    </lineage>
</organism>
<dbReference type="EMBL" id="BAAANN010000006">
    <property type="protein sequence ID" value="GAA1951526.1"/>
    <property type="molecule type" value="Genomic_DNA"/>
</dbReference>
<protein>
    <submittedName>
        <fullName evidence="1">Uncharacterized protein</fullName>
    </submittedName>
</protein>
<reference evidence="1 2" key="1">
    <citation type="journal article" date="2019" name="Int. J. Syst. Evol. Microbiol.">
        <title>The Global Catalogue of Microorganisms (GCM) 10K type strain sequencing project: providing services to taxonomists for standard genome sequencing and annotation.</title>
        <authorList>
            <consortium name="The Broad Institute Genomics Platform"/>
            <consortium name="The Broad Institute Genome Sequencing Center for Infectious Disease"/>
            <person name="Wu L."/>
            <person name="Ma J."/>
        </authorList>
    </citation>
    <scope>NUCLEOTIDE SEQUENCE [LARGE SCALE GENOMIC DNA]</scope>
    <source>
        <strain evidence="1 2">JCM 14545</strain>
    </source>
</reference>
<evidence type="ECO:0000313" key="1">
    <source>
        <dbReference type="EMBL" id="GAA1951526.1"/>
    </source>
</evidence>
<comment type="caution">
    <text evidence="1">The sequence shown here is derived from an EMBL/GenBank/DDBJ whole genome shotgun (WGS) entry which is preliminary data.</text>
</comment>
<proteinExistence type="predicted"/>
<keyword evidence="2" id="KW-1185">Reference proteome</keyword>
<evidence type="ECO:0000313" key="2">
    <source>
        <dbReference type="Proteomes" id="UP001501116"/>
    </source>
</evidence>